<evidence type="ECO:0000313" key="1">
    <source>
        <dbReference type="EMBL" id="RAO95176.1"/>
    </source>
</evidence>
<gene>
    <name evidence="1" type="ORF">DNK47_00920</name>
</gene>
<dbReference type="AlphaFoldDB" id="A0A328PPU5"/>
<organism evidence="1 2">
    <name type="scientific">Mycoplasma wenyonii</name>
    <dbReference type="NCBI Taxonomy" id="65123"/>
    <lineage>
        <taxon>Bacteria</taxon>
        <taxon>Bacillati</taxon>
        <taxon>Mycoplasmatota</taxon>
        <taxon>Mollicutes</taxon>
        <taxon>Mycoplasmataceae</taxon>
        <taxon>Mycoplasma</taxon>
    </lineage>
</organism>
<dbReference type="OrthoDB" id="394974at2"/>
<accession>A0A328PPU5</accession>
<proteinExistence type="predicted"/>
<evidence type="ECO:0000313" key="2">
    <source>
        <dbReference type="Proteomes" id="UP000249762"/>
    </source>
</evidence>
<dbReference type="EMBL" id="QKVO01000002">
    <property type="protein sequence ID" value="RAO95176.1"/>
    <property type="molecule type" value="Genomic_DNA"/>
</dbReference>
<name>A0A328PPU5_9MOLU</name>
<dbReference type="RefSeq" id="WP_112665100.1">
    <property type="nucleotide sequence ID" value="NZ_QKVO01000002.1"/>
</dbReference>
<protein>
    <submittedName>
        <fullName evidence="1">Uncharacterized protein</fullName>
    </submittedName>
</protein>
<reference evidence="2" key="1">
    <citation type="submission" date="2018-06" db="EMBL/GenBank/DDBJ databases">
        <authorList>
            <person name="Martinez Ocampo F."/>
            <person name="Quiroz Castaneda R.E."/>
            <person name="Rojas Lopez X."/>
        </authorList>
    </citation>
    <scope>NUCLEOTIDE SEQUENCE [LARGE SCALE GENOMIC DNA]</scope>
    <source>
        <strain evidence="2">INIFAP02</strain>
    </source>
</reference>
<comment type="caution">
    <text evidence="1">The sequence shown here is derived from an EMBL/GenBank/DDBJ whole genome shotgun (WGS) entry which is preliminary data.</text>
</comment>
<sequence>MFYLNEKNIKEYTVVGYLVSEKFKTQVRPKLLQLIKDKWIEQGSLTSLFLTGTKIVEPLSSKLDPEALQKITKYSSYLGKWSEFFLERLVDLWKKKKYTHWEKIELKENWEIVKHATEESRKYFASKKSKSTNWVWFWELSNLSADYKYSFFFEQEEFKNNEDFELFTVIMNHFKSFLPHFESCISWNKFTKLHRLKSSEEHKQECEITRWEFDFFGLENQELVELKFHKKTWDINWVWQVLIYSYLLDFYYDIRVKSIRIINTFTGEQLSFSLSDLFIEGGEEAFYKMMKLEISDYEKLKFMNRILACFKDWTENPNLKEIISNNFFCELEDLNIPKYHQFITQLNENRSKADFLSNIHSPKWVWEEWTKFSTQKQQKI</sequence>
<dbReference type="Proteomes" id="UP000249762">
    <property type="component" value="Unassembled WGS sequence"/>
</dbReference>
<keyword evidence="2" id="KW-1185">Reference proteome</keyword>